<accession>A0A6G1IC00</accession>
<organism evidence="3 4">
    <name type="scientific">Lentithecium fluviatile CBS 122367</name>
    <dbReference type="NCBI Taxonomy" id="1168545"/>
    <lineage>
        <taxon>Eukaryota</taxon>
        <taxon>Fungi</taxon>
        <taxon>Dikarya</taxon>
        <taxon>Ascomycota</taxon>
        <taxon>Pezizomycotina</taxon>
        <taxon>Dothideomycetes</taxon>
        <taxon>Pleosporomycetidae</taxon>
        <taxon>Pleosporales</taxon>
        <taxon>Massarineae</taxon>
        <taxon>Lentitheciaceae</taxon>
        <taxon>Lentithecium</taxon>
    </lineage>
</organism>
<gene>
    <name evidence="3" type="ORF">K458DRAFT_425268</name>
</gene>
<protein>
    <submittedName>
        <fullName evidence="3">Uncharacterized protein</fullName>
    </submittedName>
</protein>
<keyword evidence="4" id="KW-1185">Reference proteome</keyword>
<feature type="region of interest" description="Disordered" evidence="2">
    <location>
        <begin position="391"/>
        <end position="412"/>
    </location>
</feature>
<feature type="compositionally biased region" description="Basic residues" evidence="2">
    <location>
        <begin position="145"/>
        <end position="155"/>
    </location>
</feature>
<keyword evidence="1" id="KW-0175">Coiled coil</keyword>
<evidence type="ECO:0000256" key="1">
    <source>
        <dbReference type="SAM" id="Coils"/>
    </source>
</evidence>
<feature type="compositionally biased region" description="Low complexity" evidence="2">
    <location>
        <begin position="261"/>
        <end position="277"/>
    </location>
</feature>
<feature type="compositionally biased region" description="Polar residues" evidence="2">
    <location>
        <begin position="161"/>
        <end position="173"/>
    </location>
</feature>
<name>A0A6G1IC00_9PLEO</name>
<proteinExistence type="predicted"/>
<dbReference type="OrthoDB" id="5326588at2759"/>
<dbReference type="EMBL" id="MU005650">
    <property type="protein sequence ID" value="KAF2675744.1"/>
    <property type="molecule type" value="Genomic_DNA"/>
</dbReference>
<feature type="region of interest" description="Disordered" evidence="2">
    <location>
        <begin position="66"/>
        <end position="369"/>
    </location>
</feature>
<dbReference type="AlphaFoldDB" id="A0A6G1IC00"/>
<feature type="compositionally biased region" description="Basic residues" evidence="2">
    <location>
        <begin position="215"/>
        <end position="227"/>
    </location>
</feature>
<dbReference type="Proteomes" id="UP000799291">
    <property type="component" value="Unassembled WGS sequence"/>
</dbReference>
<evidence type="ECO:0000256" key="2">
    <source>
        <dbReference type="SAM" id="MobiDB-lite"/>
    </source>
</evidence>
<feature type="region of interest" description="Disordered" evidence="2">
    <location>
        <begin position="447"/>
        <end position="490"/>
    </location>
</feature>
<feature type="compositionally biased region" description="Basic and acidic residues" evidence="2">
    <location>
        <begin position="296"/>
        <end position="305"/>
    </location>
</feature>
<reference evidence="3" key="1">
    <citation type="journal article" date="2020" name="Stud. Mycol.">
        <title>101 Dothideomycetes genomes: a test case for predicting lifestyles and emergence of pathogens.</title>
        <authorList>
            <person name="Haridas S."/>
            <person name="Albert R."/>
            <person name="Binder M."/>
            <person name="Bloem J."/>
            <person name="Labutti K."/>
            <person name="Salamov A."/>
            <person name="Andreopoulos B."/>
            <person name="Baker S."/>
            <person name="Barry K."/>
            <person name="Bills G."/>
            <person name="Bluhm B."/>
            <person name="Cannon C."/>
            <person name="Castanera R."/>
            <person name="Culley D."/>
            <person name="Daum C."/>
            <person name="Ezra D."/>
            <person name="Gonzalez J."/>
            <person name="Henrissat B."/>
            <person name="Kuo A."/>
            <person name="Liang C."/>
            <person name="Lipzen A."/>
            <person name="Lutzoni F."/>
            <person name="Magnuson J."/>
            <person name="Mondo S."/>
            <person name="Nolan M."/>
            <person name="Ohm R."/>
            <person name="Pangilinan J."/>
            <person name="Park H.-J."/>
            <person name="Ramirez L."/>
            <person name="Alfaro M."/>
            <person name="Sun H."/>
            <person name="Tritt A."/>
            <person name="Yoshinaga Y."/>
            <person name="Zwiers L.-H."/>
            <person name="Turgeon B."/>
            <person name="Goodwin S."/>
            <person name="Spatafora J."/>
            <person name="Crous P."/>
            <person name="Grigoriev I."/>
        </authorList>
    </citation>
    <scope>NUCLEOTIDE SEQUENCE</scope>
    <source>
        <strain evidence="3">CBS 122367</strain>
    </source>
</reference>
<feature type="coiled-coil region" evidence="1">
    <location>
        <begin position="24"/>
        <end position="62"/>
    </location>
</feature>
<evidence type="ECO:0000313" key="3">
    <source>
        <dbReference type="EMBL" id="KAF2675744.1"/>
    </source>
</evidence>
<sequence length="490" mass="53296">MLLQADPSLAEVPGFSPEQLAGLARSIELKKQKLESDIHAYIRKKQRELALAEQELLAQYRETHCGETRAPQAAPMGAEAQNPRVTPDSSVAAPQPDASPAESSNVPEEKKRTKHTRVHKREKELFGLVTPIFLPLLEAGDPAPAKKKEKKRRHKEKCESSGASPPTSEQGSPSRDAEKGKVNSTHLSKGGEKMEQDEAPEVDVTKEIQSAEFKKKSKRPAMKKSSLRKNSGERGRRKRVSLVIDDQIVLPADEYSEQPLTSPSETTISSTSNSTTSLDDMIDPRLLAQRESQMQEQHDHHDPVHHSLPLPTHLPSASPTKHTGHTLPGSPPTSPVRSPGSPGLYIPPQTTTRTFLEPSPPSAHIPIPQYASTNPIYATAPEIAEEGEEDFSTYVGGPSGSGVDDVDQTGSLGYPSSLGASYMESYMQSRPLSVRMAAADKAGLDDDEKEMLVNGGRQDGDAAGVDMDARRTERVDDDDEMDVIGSMEGF</sequence>
<evidence type="ECO:0000313" key="4">
    <source>
        <dbReference type="Proteomes" id="UP000799291"/>
    </source>
</evidence>